<name>A0A0M9VWZ3_ESCWE</name>
<feature type="signal peptide" evidence="7">
    <location>
        <begin position="1"/>
        <end position="31"/>
    </location>
</feature>
<evidence type="ECO:0000256" key="1">
    <source>
        <dbReference type="ARBA" id="ARBA00004123"/>
    </source>
</evidence>
<keyword evidence="4" id="KW-0804">Transcription</keyword>
<dbReference type="Proteomes" id="UP000053831">
    <property type="component" value="Unassembled WGS sequence"/>
</dbReference>
<dbReference type="Pfam" id="PF08598">
    <property type="entry name" value="Sds3"/>
    <property type="match status" value="1"/>
</dbReference>
<evidence type="ECO:0000256" key="4">
    <source>
        <dbReference type="ARBA" id="ARBA00023163"/>
    </source>
</evidence>
<feature type="compositionally biased region" description="Polar residues" evidence="6">
    <location>
        <begin position="584"/>
        <end position="603"/>
    </location>
</feature>
<feature type="region of interest" description="Disordered" evidence="6">
    <location>
        <begin position="60"/>
        <end position="97"/>
    </location>
</feature>
<evidence type="ECO:0000313" key="9">
    <source>
        <dbReference type="Proteomes" id="UP000053831"/>
    </source>
</evidence>
<gene>
    <name evidence="8" type="ORF">ESCO_001938</name>
</gene>
<dbReference type="EMBL" id="LGSR01000006">
    <property type="protein sequence ID" value="KOS22612.1"/>
    <property type="molecule type" value="Genomic_DNA"/>
</dbReference>
<dbReference type="GO" id="GO:0010468">
    <property type="term" value="P:regulation of gene expression"/>
    <property type="evidence" value="ECO:0007669"/>
    <property type="project" value="UniProtKB-ARBA"/>
</dbReference>
<protein>
    <submittedName>
        <fullName evidence="8">Uncharacterized protein</fullName>
    </submittedName>
</protein>
<dbReference type="STRING" id="150374.A0A0M9VWZ3"/>
<accession>A0A0M9VWZ3</accession>
<dbReference type="InterPro" id="IPR013907">
    <property type="entry name" value="Sds3"/>
</dbReference>
<keyword evidence="5" id="KW-0539">Nucleus</keyword>
<dbReference type="PANTHER" id="PTHR21964">
    <property type="entry name" value="BREAST CANCER METASTASIS-SUPPRESSOR 1"/>
    <property type="match status" value="1"/>
</dbReference>
<keyword evidence="9" id="KW-1185">Reference proteome</keyword>
<evidence type="ECO:0000256" key="5">
    <source>
        <dbReference type="ARBA" id="ARBA00023242"/>
    </source>
</evidence>
<sequence>MHIPFHASSTAHILRLLRYTIAAAAAAAAAATSCNEINNTEDEEQLFLSTEPIFVLPQSSASEMDPSETAGGAGAGRPDHRSPPAASQSKRDRKRQALMEKLSSMSDKLQRDRDLTYRDHLQKLQHEISLVQRFDPYDPNALETAAELLKEYRQAQGTPGHAESSRTLLDMAGMKFPDFLSEIEDLIETRDFQLAQAKSDFERKSEQYVNVHAFKTETAKREHRSLTDTLRDRLINTLTQKRNRLNREKEVFEINDSSALLLNPNQFSLAHPASPVSLHGKRTTRNRKEADEMIVMPDGKKRRRNPGEDDGSPAPNRRNMDTSSTTALWQSDKARAAAKQNGPLYSIDKLFTDKELSMHYNTAAQAAHMYILRNRPNGSGSSPDASDFGNGDGADNDKDDADLQPSAPMMERQVSHATRSTRGGASQNLLDDKILGIEGITNFELPSNLDLMWAQEPPKMPPPVPQQYLKPYPRSSDQNSPASLTQEDIASDLTVMGLFKQHGQIHKPGAHLDVPTGLRRILEAVAVPYAKSSFVALTSAPRDDPEKLRDALGLPPANLREQPSPGQAPALSLASLTPGALPMSRQSSQGGVAMSRTGTNGSTRGKGRRG</sequence>
<feature type="compositionally biased region" description="Basic and acidic residues" evidence="6">
    <location>
        <begin position="541"/>
        <end position="550"/>
    </location>
</feature>
<proteinExistence type="predicted"/>
<keyword evidence="3" id="KW-0805">Transcription regulation</keyword>
<feature type="chain" id="PRO_5005839389" evidence="7">
    <location>
        <begin position="32"/>
        <end position="610"/>
    </location>
</feature>
<keyword evidence="7" id="KW-0732">Signal</keyword>
<evidence type="ECO:0000256" key="3">
    <source>
        <dbReference type="ARBA" id="ARBA00023015"/>
    </source>
</evidence>
<dbReference type="OrthoDB" id="70376at2759"/>
<comment type="caution">
    <text evidence="8">The sequence shown here is derived from an EMBL/GenBank/DDBJ whole genome shotgun (WGS) entry which is preliminary data.</text>
</comment>
<dbReference type="SMART" id="SM01401">
    <property type="entry name" value="Sds3"/>
    <property type="match status" value="1"/>
</dbReference>
<feature type="region of interest" description="Disordered" evidence="6">
    <location>
        <begin position="270"/>
        <end position="325"/>
    </location>
</feature>
<feature type="region of interest" description="Disordered" evidence="6">
    <location>
        <begin position="374"/>
        <end position="404"/>
    </location>
</feature>
<dbReference type="GO" id="GO:0005654">
    <property type="term" value="C:nucleoplasm"/>
    <property type="evidence" value="ECO:0007669"/>
    <property type="project" value="UniProtKB-ARBA"/>
</dbReference>
<evidence type="ECO:0000256" key="2">
    <source>
        <dbReference type="ARBA" id="ARBA00022491"/>
    </source>
</evidence>
<evidence type="ECO:0000256" key="7">
    <source>
        <dbReference type="SAM" id="SignalP"/>
    </source>
</evidence>
<evidence type="ECO:0000313" key="8">
    <source>
        <dbReference type="EMBL" id="KOS22612.1"/>
    </source>
</evidence>
<comment type="subcellular location">
    <subcellularLocation>
        <location evidence="1">Nucleus</location>
    </subcellularLocation>
</comment>
<evidence type="ECO:0000256" key="6">
    <source>
        <dbReference type="SAM" id="MobiDB-lite"/>
    </source>
</evidence>
<reference evidence="8 9" key="1">
    <citation type="submission" date="2015-07" db="EMBL/GenBank/DDBJ databases">
        <title>The genome of the fungus Escovopsis weberi, a specialized disease agent of ant agriculture.</title>
        <authorList>
            <person name="de Man T.J."/>
            <person name="Stajich J.E."/>
            <person name="Kubicek C.P."/>
            <person name="Chenthamara K."/>
            <person name="Atanasova L."/>
            <person name="Druzhinina I.S."/>
            <person name="Birnbaum S."/>
            <person name="Barribeau S.M."/>
            <person name="Teiling C."/>
            <person name="Suen G."/>
            <person name="Currie C."/>
            <person name="Gerardo N.M."/>
        </authorList>
    </citation>
    <scope>NUCLEOTIDE SEQUENCE [LARGE SCALE GENOMIC DNA]</scope>
</reference>
<dbReference type="AlphaFoldDB" id="A0A0M9VWZ3"/>
<organism evidence="8 9">
    <name type="scientific">Escovopsis weberi</name>
    <dbReference type="NCBI Taxonomy" id="150374"/>
    <lineage>
        <taxon>Eukaryota</taxon>
        <taxon>Fungi</taxon>
        <taxon>Dikarya</taxon>
        <taxon>Ascomycota</taxon>
        <taxon>Pezizomycotina</taxon>
        <taxon>Sordariomycetes</taxon>
        <taxon>Hypocreomycetidae</taxon>
        <taxon>Hypocreales</taxon>
        <taxon>Hypocreaceae</taxon>
        <taxon>Escovopsis</taxon>
    </lineage>
</organism>
<keyword evidence="2" id="KW-0678">Repressor</keyword>
<feature type="region of interest" description="Disordered" evidence="6">
    <location>
        <begin position="540"/>
        <end position="610"/>
    </location>
</feature>